<dbReference type="Proteomes" id="UP001319200">
    <property type="component" value="Unassembled WGS sequence"/>
</dbReference>
<proteinExistence type="predicted"/>
<evidence type="ECO:0000256" key="2">
    <source>
        <dbReference type="ARBA" id="ARBA00023125"/>
    </source>
</evidence>
<comment type="caution">
    <text evidence="5">The sequence shown here is derived from an EMBL/GenBank/DDBJ whole genome shotgun (WGS) entry which is preliminary data.</text>
</comment>
<protein>
    <submittedName>
        <fullName evidence="5">Helix-turn-helix transcriptional regulator</fullName>
    </submittedName>
</protein>
<reference evidence="5 6" key="1">
    <citation type="submission" date="2021-05" db="EMBL/GenBank/DDBJ databases">
        <title>A Polyphasic approach of four new species of the genus Ohtaekwangia: Ohtaekwangia histidinii sp. nov., Ohtaekwangia cretensis sp. nov., Ohtaekwangia indiensis sp. nov., Ohtaekwangia reichenbachii sp. nov. from diverse environment.</title>
        <authorList>
            <person name="Octaviana S."/>
        </authorList>
    </citation>
    <scope>NUCLEOTIDE SEQUENCE [LARGE SCALE GENOMIC DNA]</scope>
    <source>
        <strain evidence="5 6">PWU4</strain>
    </source>
</reference>
<evidence type="ECO:0000256" key="3">
    <source>
        <dbReference type="ARBA" id="ARBA00023163"/>
    </source>
</evidence>
<gene>
    <name evidence="5" type="ORF">KK083_32030</name>
</gene>
<dbReference type="Pfam" id="PF01638">
    <property type="entry name" value="HxlR"/>
    <property type="match status" value="1"/>
</dbReference>
<keyword evidence="3" id="KW-0804">Transcription</keyword>
<dbReference type="Gene3D" id="1.10.10.10">
    <property type="entry name" value="Winged helix-like DNA-binding domain superfamily/Winged helix DNA-binding domain"/>
    <property type="match status" value="1"/>
</dbReference>
<dbReference type="SUPFAM" id="SSF46785">
    <property type="entry name" value="Winged helix' DNA-binding domain"/>
    <property type="match status" value="1"/>
</dbReference>
<dbReference type="PROSITE" id="PS51118">
    <property type="entry name" value="HTH_HXLR"/>
    <property type="match status" value="1"/>
</dbReference>
<keyword evidence="2" id="KW-0238">DNA-binding</keyword>
<evidence type="ECO:0000313" key="5">
    <source>
        <dbReference type="EMBL" id="MBT1701566.1"/>
    </source>
</evidence>
<dbReference type="EMBL" id="JAHESF010000080">
    <property type="protein sequence ID" value="MBT1701566.1"/>
    <property type="molecule type" value="Genomic_DNA"/>
</dbReference>
<dbReference type="PANTHER" id="PTHR33204">
    <property type="entry name" value="TRANSCRIPTIONAL REGULATOR, MARR FAMILY"/>
    <property type="match status" value="1"/>
</dbReference>
<feature type="domain" description="HTH hxlR-type" evidence="4">
    <location>
        <begin position="21"/>
        <end position="119"/>
    </location>
</feature>
<dbReference type="InterPro" id="IPR036388">
    <property type="entry name" value="WH-like_DNA-bd_sf"/>
</dbReference>
<sequence length="120" mass="13910">MAERKTSSTNYINQSFLETKCALNEVIYLLSKRWITEVLFSIEEGNNRFSSIKDDLEYISDHILADRLRLLEEYKLISKNHIAEIPPRIEYALTPTGIELSNLLDQLCKFGENEMGLHSD</sequence>
<dbReference type="InterPro" id="IPR036390">
    <property type="entry name" value="WH_DNA-bd_sf"/>
</dbReference>
<keyword evidence="6" id="KW-1185">Reference proteome</keyword>
<dbReference type="AlphaFoldDB" id="A0AAP2DS52"/>
<evidence type="ECO:0000313" key="6">
    <source>
        <dbReference type="Proteomes" id="UP001319200"/>
    </source>
</evidence>
<keyword evidence="1" id="KW-0805">Transcription regulation</keyword>
<evidence type="ECO:0000256" key="1">
    <source>
        <dbReference type="ARBA" id="ARBA00023015"/>
    </source>
</evidence>
<dbReference type="RefSeq" id="WP_254170248.1">
    <property type="nucleotide sequence ID" value="NZ_JAHESF010000080.1"/>
</dbReference>
<accession>A0AAP2DS52</accession>
<dbReference type="GO" id="GO:0003677">
    <property type="term" value="F:DNA binding"/>
    <property type="evidence" value="ECO:0007669"/>
    <property type="project" value="UniProtKB-KW"/>
</dbReference>
<dbReference type="InterPro" id="IPR002577">
    <property type="entry name" value="HTH_HxlR"/>
</dbReference>
<organism evidence="5 6">
    <name type="scientific">Chryseosolibacter histidini</name>
    <dbReference type="NCBI Taxonomy" id="2782349"/>
    <lineage>
        <taxon>Bacteria</taxon>
        <taxon>Pseudomonadati</taxon>
        <taxon>Bacteroidota</taxon>
        <taxon>Cytophagia</taxon>
        <taxon>Cytophagales</taxon>
        <taxon>Chryseotaleaceae</taxon>
        <taxon>Chryseosolibacter</taxon>
    </lineage>
</organism>
<name>A0AAP2DS52_9BACT</name>
<evidence type="ECO:0000259" key="4">
    <source>
        <dbReference type="PROSITE" id="PS51118"/>
    </source>
</evidence>
<dbReference type="PANTHER" id="PTHR33204:SF37">
    <property type="entry name" value="HTH-TYPE TRANSCRIPTIONAL REGULATOR YODB"/>
    <property type="match status" value="1"/>
</dbReference>